<dbReference type="Gene3D" id="3.30.1360.120">
    <property type="entry name" value="Probable tRNA modification gtpase trme, domain 1"/>
    <property type="match status" value="1"/>
</dbReference>
<dbReference type="InterPro" id="IPR027266">
    <property type="entry name" value="TrmE/GcvT-like"/>
</dbReference>
<reference evidence="1" key="1">
    <citation type="submission" date="2019-08" db="EMBL/GenBank/DDBJ databases">
        <authorList>
            <person name="Kucharzyk K."/>
            <person name="Murdoch R.W."/>
            <person name="Higgins S."/>
            <person name="Loffler F."/>
        </authorList>
    </citation>
    <scope>NUCLEOTIDE SEQUENCE</scope>
</reference>
<gene>
    <name evidence="1" type="ORF">SDC9_10787</name>
</gene>
<protein>
    <recommendedName>
        <fullName evidence="2">Aminomethyltransferase</fullName>
    </recommendedName>
</protein>
<comment type="caution">
    <text evidence="1">The sequence shown here is derived from an EMBL/GenBank/DDBJ whole genome shotgun (WGS) entry which is preliminary data.</text>
</comment>
<evidence type="ECO:0000313" key="1">
    <source>
        <dbReference type="EMBL" id="MPL65124.1"/>
    </source>
</evidence>
<dbReference type="AlphaFoldDB" id="A0A644TE60"/>
<dbReference type="EMBL" id="VSSQ01000027">
    <property type="protein sequence ID" value="MPL65124.1"/>
    <property type="molecule type" value="Genomic_DNA"/>
</dbReference>
<sequence>MVHLIWDKVDVLKVIATAFEAGNSCDIMDMVGDYDYVRNNGGMHIDAVYDGDRMIGASSGRMLSAKTREMLSLCTIDQDYAVEGKVVEVLWGNPGTRQMRIKAKVMLLPYIKEDRNENFDVERIPRPVFKK</sequence>
<evidence type="ECO:0008006" key="2">
    <source>
        <dbReference type="Google" id="ProtNLM"/>
    </source>
</evidence>
<proteinExistence type="predicted"/>
<name>A0A644TE60_9ZZZZ</name>
<accession>A0A644TE60</accession>
<organism evidence="1">
    <name type="scientific">bioreactor metagenome</name>
    <dbReference type="NCBI Taxonomy" id="1076179"/>
    <lineage>
        <taxon>unclassified sequences</taxon>
        <taxon>metagenomes</taxon>
        <taxon>ecological metagenomes</taxon>
    </lineage>
</organism>